<proteinExistence type="predicted"/>
<organism evidence="2 3">
    <name type="scientific">Corynebacterium resistens (strain DSM 45100 / JCM 12819 / GTC 2026 / SICGH 158)</name>
    <dbReference type="NCBI Taxonomy" id="662755"/>
    <lineage>
        <taxon>Bacteria</taxon>
        <taxon>Bacillati</taxon>
        <taxon>Actinomycetota</taxon>
        <taxon>Actinomycetes</taxon>
        <taxon>Mycobacteriales</taxon>
        <taxon>Corynebacteriaceae</taxon>
        <taxon>Corynebacterium</taxon>
    </lineage>
</organism>
<protein>
    <submittedName>
        <fullName evidence="2">Uncharacterized protein</fullName>
    </submittedName>
</protein>
<dbReference type="Proteomes" id="UP000000492">
    <property type="component" value="Chromosome"/>
</dbReference>
<name>F8E3C7_CORRG</name>
<evidence type="ECO:0000313" key="2">
    <source>
        <dbReference type="EMBL" id="AEI10453.1"/>
    </source>
</evidence>
<dbReference type="KEGG" id="crd:CRES_2100"/>
<keyword evidence="3" id="KW-1185">Reference proteome</keyword>
<dbReference type="eggNOG" id="ENOG5031ITU">
    <property type="taxonomic scope" value="Bacteria"/>
</dbReference>
<dbReference type="AlphaFoldDB" id="F8E3C7"/>
<evidence type="ECO:0000313" key="3">
    <source>
        <dbReference type="Proteomes" id="UP000000492"/>
    </source>
</evidence>
<reference evidence="2 3" key="1">
    <citation type="journal article" date="2012" name="BMC Genomics">
        <title>Complete genome sequence, lifestyle, and multi-drug resistance of the human pathogen Corynebacterium resistens DSM 45100 isolated from blood samples of a leukemia patient.</title>
        <authorList>
            <person name="Schroder J."/>
            <person name="Maus I."/>
            <person name="Meyer K."/>
            <person name="Wordemann S."/>
            <person name="Blom J."/>
            <person name="Jaenicke S."/>
            <person name="Schneider J."/>
            <person name="Trost E."/>
            <person name="Tauch A."/>
        </authorList>
    </citation>
    <scope>NUCLEOTIDE SEQUENCE [LARGE SCALE GENOMIC DNA]</scope>
    <source>
        <strain evidence="3">DSM 45100 / JCM 12819 / CCUG 50093 / GTC 2026 / SICGH 158</strain>
    </source>
</reference>
<dbReference type="OrthoDB" id="4415055at2"/>
<gene>
    <name evidence="2" type="ordered locus">CRES_2100</name>
</gene>
<sequence>MKDPTRIPSLMATLQEAWEAQPHLSLPLLLHQLQGAGITATSTDDDLAELLQHQLATHPLFITDANLTHRAYIVETTSPARRIILSGNSIAVLPLAGSSAYSMHSHPRAQKLAAPINETPPATPGQRTSTGKRAPLPHSSPEVPQPTAWHFSSVRTCRVSYPLVIIGEGSISHHLGVVTSISPASFPAEFAEISQGILPWIPLPGTASSDLASSDLTSPSSGEERLFHCTDGTLILLGRHFVVFSIRRRAVSTSASPWSRADIRVTEHAPSSHSLNTTAPLRTDTRYELVIETPQGETYISPALDWAIRTR</sequence>
<feature type="region of interest" description="Disordered" evidence="1">
    <location>
        <begin position="115"/>
        <end position="147"/>
    </location>
</feature>
<dbReference type="RefSeq" id="WP_013889432.1">
    <property type="nucleotide sequence ID" value="NC_015673.1"/>
</dbReference>
<dbReference type="EMBL" id="CP002857">
    <property type="protein sequence ID" value="AEI10453.1"/>
    <property type="molecule type" value="Genomic_DNA"/>
</dbReference>
<dbReference type="HOGENOM" id="CLU_893462_0_0_11"/>
<evidence type="ECO:0000256" key="1">
    <source>
        <dbReference type="SAM" id="MobiDB-lite"/>
    </source>
</evidence>
<accession>F8E3C7</accession>